<keyword evidence="12" id="KW-1185">Reference proteome</keyword>
<feature type="transmembrane region" description="Helical" evidence="9">
    <location>
        <begin position="137"/>
        <end position="153"/>
    </location>
</feature>
<dbReference type="CDD" id="cd00322">
    <property type="entry name" value="FNR_like"/>
    <property type="match status" value="1"/>
</dbReference>
<accession>A0ABX0SFH9</accession>
<dbReference type="InterPro" id="IPR039261">
    <property type="entry name" value="FNR_nucleotide-bd"/>
</dbReference>
<keyword evidence="2" id="KW-0285">Flavoprotein</keyword>
<keyword evidence="3" id="KW-0001">2Fe-2S</keyword>
<proteinExistence type="predicted"/>
<dbReference type="Gene3D" id="2.40.30.10">
    <property type="entry name" value="Translation factors"/>
    <property type="match status" value="1"/>
</dbReference>
<evidence type="ECO:0000256" key="7">
    <source>
        <dbReference type="ARBA" id="ARBA00023004"/>
    </source>
</evidence>
<keyword evidence="8" id="KW-0411">Iron-sulfur</keyword>
<feature type="transmembrane region" description="Helical" evidence="9">
    <location>
        <begin position="184"/>
        <end position="202"/>
    </location>
</feature>
<dbReference type="SUPFAM" id="SSF63380">
    <property type="entry name" value="Riboflavin synthase domain-like"/>
    <property type="match status" value="1"/>
</dbReference>
<evidence type="ECO:0000256" key="3">
    <source>
        <dbReference type="ARBA" id="ARBA00022714"/>
    </source>
</evidence>
<dbReference type="PROSITE" id="PS51384">
    <property type="entry name" value="FAD_FR"/>
    <property type="match status" value="1"/>
</dbReference>
<dbReference type="Gene3D" id="3.40.50.80">
    <property type="entry name" value="Nucleotide-binding domain of ferredoxin-NADP reductase (FNR) module"/>
    <property type="match status" value="1"/>
</dbReference>
<dbReference type="EMBL" id="JAAMOZ010000001">
    <property type="protein sequence ID" value="NIH57132.1"/>
    <property type="molecule type" value="Genomic_DNA"/>
</dbReference>
<dbReference type="Pfam" id="PF00175">
    <property type="entry name" value="NAD_binding_1"/>
    <property type="match status" value="1"/>
</dbReference>
<organism evidence="11 12">
    <name type="scientific">Brooklawnia cerclae</name>
    <dbReference type="NCBI Taxonomy" id="349934"/>
    <lineage>
        <taxon>Bacteria</taxon>
        <taxon>Bacillati</taxon>
        <taxon>Actinomycetota</taxon>
        <taxon>Actinomycetes</taxon>
        <taxon>Propionibacteriales</taxon>
        <taxon>Propionibacteriaceae</taxon>
        <taxon>Brooklawnia</taxon>
    </lineage>
</organism>
<keyword evidence="7" id="KW-0408">Iron</keyword>
<keyword evidence="6" id="KW-0560">Oxidoreductase</keyword>
<dbReference type="PANTHER" id="PTHR47354:SF6">
    <property type="entry name" value="NADH OXIDOREDUCTASE HCR"/>
    <property type="match status" value="1"/>
</dbReference>
<feature type="transmembrane region" description="Helical" evidence="9">
    <location>
        <begin position="34"/>
        <end position="56"/>
    </location>
</feature>
<keyword evidence="5" id="KW-0274">FAD</keyword>
<keyword evidence="4" id="KW-0479">Metal-binding</keyword>
<gene>
    <name evidence="11" type="ORF">FB473_001777</name>
</gene>
<evidence type="ECO:0000256" key="1">
    <source>
        <dbReference type="ARBA" id="ARBA00001974"/>
    </source>
</evidence>
<feature type="transmembrane region" description="Helical" evidence="9">
    <location>
        <begin position="113"/>
        <end position="130"/>
    </location>
</feature>
<dbReference type="InterPro" id="IPR017927">
    <property type="entry name" value="FAD-bd_FR_type"/>
</dbReference>
<evidence type="ECO:0000256" key="6">
    <source>
        <dbReference type="ARBA" id="ARBA00023002"/>
    </source>
</evidence>
<evidence type="ECO:0000313" key="12">
    <source>
        <dbReference type="Proteomes" id="UP000749311"/>
    </source>
</evidence>
<evidence type="ECO:0000256" key="5">
    <source>
        <dbReference type="ARBA" id="ARBA00022827"/>
    </source>
</evidence>
<dbReference type="PANTHER" id="PTHR47354">
    <property type="entry name" value="NADH OXIDOREDUCTASE HCR"/>
    <property type="match status" value="1"/>
</dbReference>
<dbReference type="InterPro" id="IPR001433">
    <property type="entry name" value="OxRdtase_FAD/NAD-bd"/>
</dbReference>
<evidence type="ECO:0000259" key="10">
    <source>
        <dbReference type="PROSITE" id="PS51384"/>
    </source>
</evidence>
<evidence type="ECO:0000256" key="2">
    <source>
        <dbReference type="ARBA" id="ARBA00022630"/>
    </source>
</evidence>
<comment type="cofactor">
    <cofactor evidence="1">
        <name>FAD</name>
        <dbReference type="ChEBI" id="CHEBI:57692"/>
    </cofactor>
</comment>
<dbReference type="RefSeq" id="WP_167166591.1">
    <property type="nucleotide sequence ID" value="NZ_BAAAOO010000011.1"/>
</dbReference>
<evidence type="ECO:0000256" key="4">
    <source>
        <dbReference type="ARBA" id="ARBA00022723"/>
    </source>
</evidence>
<keyword evidence="9" id="KW-1133">Transmembrane helix</keyword>
<evidence type="ECO:0000313" key="11">
    <source>
        <dbReference type="EMBL" id="NIH57132.1"/>
    </source>
</evidence>
<dbReference type="Proteomes" id="UP000749311">
    <property type="component" value="Unassembled WGS sequence"/>
</dbReference>
<reference evidence="11 12" key="1">
    <citation type="submission" date="2020-02" db="EMBL/GenBank/DDBJ databases">
        <title>Sequencing the genomes of 1000 actinobacteria strains.</title>
        <authorList>
            <person name="Klenk H.-P."/>
        </authorList>
    </citation>
    <scope>NUCLEOTIDE SEQUENCE [LARGE SCALE GENOMIC DNA]</scope>
    <source>
        <strain evidence="11 12">DSM 19609</strain>
    </source>
</reference>
<evidence type="ECO:0000256" key="9">
    <source>
        <dbReference type="SAM" id="Phobius"/>
    </source>
</evidence>
<sequence length="522" mass="53874">MNASSAQVVAIPGHSPGPLARLVARSGRWSMYRWTAAGLALVEVCALGAAAAGQLLAGPIDLLMSLAVAVAVSIVANRACAALWHAPVRDESALVTGLIVHLVAWPGTDRVSLLAVVVTAGIAAVSKYALVVRGRRLVNPAAVGLAVSGLVGLGSGSWWVATPVLLPMVAVTGLLVLQRSATWPAAAGAFITGLVGLTVWLAGSGASVPQAAASALGSYPVVFWAAFMVTDPQLLPARRLHQVVAGVASGIALAIPFSLSIGALTVSSSPATAVLVGNLVALGLRARRSRAVDARVGATRSLGGDIVEVDLITSRPISIEAGQYVELTAPSGPWTARGNRRAFTPTSTTGTPGTGLQIIFRAGEPLSSFKRSLLTDGAPLRLEGVRGDLTLPGDPGIPLVLLAGGVGITPFIAFANQLRARGEVRDVVLIHCVRHVDEIIHPEVLSGFRVIVVSPDTDGKLPEDWLRLTGSVPDAEALKRLCPDIGKRLAYVAGSPRSVARYRRALRAAGVLRVRSEALVGI</sequence>
<comment type="caution">
    <text evidence="11">The sequence shown here is derived from an EMBL/GenBank/DDBJ whole genome shotgun (WGS) entry which is preliminary data.</text>
</comment>
<keyword evidence="9" id="KW-0472">Membrane</keyword>
<feature type="transmembrane region" description="Helical" evidence="9">
    <location>
        <begin position="242"/>
        <end position="264"/>
    </location>
</feature>
<feature type="transmembrane region" description="Helical" evidence="9">
    <location>
        <begin position="159"/>
        <end position="177"/>
    </location>
</feature>
<feature type="domain" description="FAD-binding FR-type" evidence="10">
    <location>
        <begin position="289"/>
        <end position="392"/>
    </location>
</feature>
<protein>
    <submittedName>
        <fullName evidence="11">Ferredoxin-NADP reductase</fullName>
    </submittedName>
</protein>
<name>A0ABX0SFH9_9ACTN</name>
<dbReference type="SUPFAM" id="SSF52343">
    <property type="entry name" value="Ferredoxin reductase-like, C-terminal NADP-linked domain"/>
    <property type="match status" value="1"/>
</dbReference>
<keyword evidence="9" id="KW-0812">Transmembrane</keyword>
<evidence type="ECO:0000256" key="8">
    <source>
        <dbReference type="ARBA" id="ARBA00023014"/>
    </source>
</evidence>
<feature type="transmembrane region" description="Helical" evidence="9">
    <location>
        <begin position="208"/>
        <end position="230"/>
    </location>
</feature>
<dbReference type="PRINTS" id="PR00410">
    <property type="entry name" value="PHEHYDRXLASE"/>
</dbReference>
<dbReference type="InterPro" id="IPR050415">
    <property type="entry name" value="MRET"/>
</dbReference>
<dbReference type="InterPro" id="IPR017938">
    <property type="entry name" value="Riboflavin_synthase-like_b-brl"/>
</dbReference>